<reference evidence="1 2" key="1">
    <citation type="journal article" date="2013" name="Genome Biol.">
        <title>Comparative genomics of the core and accessory genomes of 48 Sinorhizobium strains comprising five genospecies.</title>
        <authorList>
            <person name="Sugawara M."/>
            <person name="Epstein B."/>
            <person name="Badgley B.D."/>
            <person name="Unno T."/>
            <person name="Xu L."/>
            <person name="Reese J."/>
            <person name="Gyaneshwar P."/>
            <person name="Denny R."/>
            <person name="Mudge J."/>
            <person name="Bharti A.K."/>
            <person name="Farmer A.D."/>
            <person name="May G.D."/>
            <person name="Woodward J.E."/>
            <person name="Medigue C."/>
            <person name="Vallenet D."/>
            <person name="Lajus A."/>
            <person name="Rouy Z."/>
            <person name="Martinez-Vaz B."/>
            <person name="Tiffin P."/>
            <person name="Young N.D."/>
            <person name="Sadowsky M.J."/>
        </authorList>
    </citation>
    <scope>NUCLEOTIDE SEQUENCE [LARGE SCALE GENOMIC DNA]</scope>
    <source>
        <strain evidence="1 2">N6B1</strain>
    </source>
</reference>
<organism evidence="1 2">
    <name type="scientific">Rhizobium meliloti</name>
    <name type="common">Ensifer meliloti</name>
    <name type="synonym">Sinorhizobium meliloti</name>
    <dbReference type="NCBI Taxonomy" id="382"/>
    <lineage>
        <taxon>Bacteria</taxon>
        <taxon>Pseudomonadati</taxon>
        <taxon>Pseudomonadota</taxon>
        <taxon>Alphaproteobacteria</taxon>
        <taxon>Hyphomicrobiales</taxon>
        <taxon>Rhizobiaceae</taxon>
        <taxon>Sinorhizobium/Ensifer group</taxon>
        <taxon>Sinorhizobium</taxon>
    </lineage>
</organism>
<dbReference type="EMBL" id="WISR01000050">
    <property type="protein sequence ID" value="MQW32140.1"/>
    <property type="molecule type" value="Genomic_DNA"/>
</dbReference>
<proteinExistence type="predicted"/>
<name>A0AAW9TJF7_RHIML</name>
<dbReference type="AlphaFoldDB" id="A0AAW9TJF7"/>
<dbReference type="RefSeq" id="WP_014531152.1">
    <property type="nucleotide sequence ID" value="NZ_BJNJ01000136.1"/>
</dbReference>
<comment type="caution">
    <text evidence="1">The sequence shown here is derived from an EMBL/GenBank/DDBJ whole genome shotgun (WGS) entry which is preliminary data.</text>
</comment>
<protein>
    <submittedName>
        <fullName evidence="1">DUF4112 domain-containing protein</fullName>
    </submittedName>
</protein>
<dbReference type="Pfam" id="PF13430">
    <property type="entry name" value="DUF4112"/>
    <property type="match status" value="1"/>
</dbReference>
<evidence type="ECO:0000313" key="2">
    <source>
        <dbReference type="Proteomes" id="UP000429484"/>
    </source>
</evidence>
<sequence>MTFESRGGDHTKRMKKSNIPIEQLTRLRRIRGLARLMDTALRIPGTRMSLGADSVLGLIPGVGDFAAAAVSLIIVNEARRLGVPNDKLVKMLVNVGFDTVAGSVPVLGDVFDVYFKSNRRNLQLVLDHFGLDHADLDR</sequence>
<evidence type="ECO:0000313" key="1">
    <source>
        <dbReference type="EMBL" id="MQW32140.1"/>
    </source>
</evidence>
<dbReference type="PANTHER" id="PTHR35519">
    <property type="entry name" value="MEMBRANE PROTEINS"/>
    <property type="match status" value="1"/>
</dbReference>
<gene>
    <name evidence="1" type="ORF">GHK53_04610</name>
</gene>
<dbReference type="Proteomes" id="UP000429484">
    <property type="component" value="Unassembled WGS sequence"/>
</dbReference>
<accession>A0AAW9TJF7</accession>
<dbReference type="InterPro" id="IPR025187">
    <property type="entry name" value="DUF4112"/>
</dbReference>
<dbReference type="PANTHER" id="PTHR35519:SF2">
    <property type="entry name" value="PH DOMAIN PROTEIN"/>
    <property type="match status" value="1"/>
</dbReference>